<dbReference type="FunFam" id="1.10.510.10:FF:000571">
    <property type="entry name" value="Maternal embryonic leucine zipper kinase"/>
    <property type="match status" value="1"/>
</dbReference>
<keyword evidence="4" id="KW-0723">Serine/threonine-protein kinase</keyword>
<feature type="domain" description="EF-hand" evidence="16">
    <location>
        <begin position="418"/>
        <end position="453"/>
    </location>
</feature>
<comment type="similarity">
    <text evidence="12">Belongs to the protein kinase superfamily. Ser/Thr protein kinase family. CDPK subfamily.</text>
</comment>
<feature type="domain" description="Protein kinase" evidence="15">
    <location>
        <begin position="38"/>
        <end position="303"/>
    </location>
</feature>
<organism evidence="17 18">
    <name type="scientific">Blepharisma stoltei</name>
    <dbReference type="NCBI Taxonomy" id="1481888"/>
    <lineage>
        <taxon>Eukaryota</taxon>
        <taxon>Sar</taxon>
        <taxon>Alveolata</taxon>
        <taxon>Ciliophora</taxon>
        <taxon>Postciliodesmatophora</taxon>
        <taxon>Heterotrichea</taxon>
        <taxon>Heterotrichida</taxon>
        <taxon>Blepharismidae</taxon>
        <taxon>Blepharisma</taxon>
    </lineage>
</organism>
<dbReference type="FunFam" id="3.30.200.20:FF:000315">
    <property type="entry name" value="Calcium-dependent protein kinase 3"/>
    <property type="match status" value="1"/>
</dbReference>
<keyword evidence="18" id="KW-1185">Reference proteome</keyword>
<name>A0AAU9II18_9CILI</name>
<keyword evidence="9" id="KW-0418">Kinase</keyword>
<keyword evidence="6" id="KW-0479">Metal-binding</keyword>
<dbReference type="InterPro" id="IPR002048">
    <property type="entry name" value="EF_hand_dom"/>
</dbReference>
<keyword evidence="7" id="KW-0677">Repeat</keyword>
<dbReference type="Pfam" id="PF13499">
    <property type="entry name" value="EF-hand_7"/>
    <property type="match status" value="1"/>
</dbReference>
<reference evidence="17" key="1">
    <citation type="submission" date="2021-09" db="EMBL/GenBank/DDBJ databases">
        <authorList>
            <consortium name="AG Swart"/>
            <person name="Singh M."/>
            <person name="Singh A."/>
            <person name="Seah K."/>
            <person name="Emmerich C."/>
        </authorList>
    </citation>
    <scope>NUCLEOTIDE SEQUENCE</scope>
    <source>
        <strain evidence="17">ATCC30299</strain>
    </source>
</reference>
<evidence type="ECO:0000259" key="15">
    <source>
        <dbReference type="PROSITE" id="PS50011"/>
    </source>
</evidence>
<dbReference type="InterPro" id="IPR018247">
    <property type="entry name" value="EF_Hand_1_Ca_BS"/>
</dbReference>
<evidence type="ECO:0000256" key="11">
    <source>
        <dbReference type="ARBA" id="ARBA00022840"/>
    </source>
</evidence>
<evidence type="ECO:0000256" key="7">
    <source>
        <dbReference type="ARBA" id="ARBA00022737"/>
    </source>
</evidence>
<keyword evidence="11" id="KW-0067">ATP-binding</keyword>
<dbReference type="Gene3D" id="3.30.200.20">
    <property type="entry name" value="Phosphorylase Kinase, domain 1"/>
    <property type="match status" value="1"/>
</dbReference>
<comment type="caution">
    <text evidence="17">The sequence shown here is derived from an EMBL/GenBank/DDBJ whole genome shotgun (WGS) entry which is preliminary data.</text>
</comment>
<dbReference type="GO" id="GO:0005524">
    <property type="term" value="F:ATP binding"/>
    <property type="evidence" value="ECO:0007669"/>
    <property type="project" value="UniProtKB-KW"/>
</dbReference>
<dbReference type="CDD" id="cd00051">
    <property type="entry name" value="EFh"/>
    <property type="match status" value="1"/>
</dbReference>
<evidence type="ECO:0000256" key="10">
    <source>
        <dbReference type="ARBA" id="ARBA00022837"/>
    </source>
</evidence>
<comment type="catalytic activity">
    <reaction evidence="14">
        <text>L-seryl-[protein] + ATP = O-phospho-L-seryl-[protein] + ADP + H(+)</text>
        <dbReference type="Rhea" id="RHEA:17989"/>
        <dbReference type="Rhea" id="RHEA-COMP:9863"/>
        <dbReference type="Rhea" id="RHEA-COMP:11604"/>
        <dbReference type="ChEBI" id="CHEBI:15378"/>
        <dbReference type="ChEBI" id="CHEBI:29999"/>
        <dbReference type="ChEBI" id="CHEBI:30616"/>
        <dbReference type="ChEBI" id="CHEBI:83421"/>
        <dbReference type="ChEBI" id="CHEBI:456216"/>
        <dbReference type="EC" id="2.7.11.1"/>
    </reaction>
</comment>
<dbReference type="SMART" id="SM00220">
    <property type="entry name" value="S_TKc"/>
    <property type="match status" value="1"/>
</dbReference>
<evidence type="ECO:0000256" key="2">
    <source>
        <dbReference type="ARBA" id="ARBA00011245"/>
    </source>
</evidence>
<evidence type="ECO:0000256" key="3">
    <source>
        <dbReference type="ARBA" id="ARBA00012513"/>
    </source>
</evidence>
<evidence type="ECO:0000256" key="1">
    <source>
        <dbReference type="ARBA" id="ARBA00001946"/>
    </source>
</evidence>
<evidence type="ECO:0000256" key="14">
    <source>
        <dbReference type="ARBA" id="ARBA00048679"/>
    </source>
</evidence>
<dbReference type="EMBL" id="CAJZBQ010000010">
    <property type="protein sequence ID" value="CAG9313122.1"/>
    <property type="molecule type" value="Genomic_DNA"/>
</dbReference>
<dbReference type="SUPFAM" id="SSF47473">
    <property type="entry name" value="EF-hand"/>
    <property type="match status" value="1"/>
</dbReference>
<sequence>MGVCCTAEHKLRSPSSGTLIPKSEISQLTRLDSIAKHYEFLKVLGYGQFGTVREAYKIERSPMHNDNDSTKFKRYAVKSINKDRVKKGINMLKRELETLQILDHPNIVKLYEIYEDSKYIHLVMELCTGGDLFDHLISKGYLIESEVAQIMRKMLSAVNYLHSLHICHRDIKPENFLFTAQDDLSEVKLVDFGMSVKFGDDGMDTMLGTPYYLAPEILKGRYGKECDVWSFGVVMYYLLSGKQPFKGANIQELFQNIRVGKYAFDDDRWNNISIAARQLISKMLTVNPEARISISNALKHEWFTSYSQDQQTGIKIELFNSIKTFKRQSKLWREAMKVFVRNLSEEQLEELHHAFDEIDRSKTGVITPSDIECAMRRNGYVIAMDEFQKLTSTIQDIGQGRLNYTQFLIAAMDRKRLMNEEGMWDVFRHFDLDGNGEITVKELKYALEKAGCCVSDNDFQEIIEEFHLKGGDSMGFDKFKEIMMCFSEENTPAGTEHEEEYGERRVTRRLSMRRITIRRNSLLTEQNPSKI</sequence>
<feature type="domain" description="EF-hand" evidence="16">
    <location>
        <begin position="346"/>
        <end position="381"/>
    </location>
</feature>
<evidence type="ECO:0000313" key="17">
    <source>
        <dbReference type="EMBL" id="CAG9313122.1"/>
    </source>
</evidence>
<evidence type="ECO:0000256" key="13">
    <source>
        <dbReference type="ARBA" id="ARBA00047899"/>
    </source>
</evidence>
<comment type="catalytic activity">
    <reaction evidence="13">
        <text>L-threonyl-[protein] + ATP = O-phospho-L-threonyl-[protein] + ADP + H(+)</text>
        <dbReference type="Rhea" id="RHEA:46608"/>
        <dbReference type="Rhea" id="RHEA-COMP:11060"/>
        <dbReference type="Rhea" id="RHEA-COMP:11605"/>
        <dbReference type="ChEBI" id="CHEBI:15378"/>
        <dbReference type="ChEBI" id="CHEBI:30013"/>
        <dbReference type="ChEBI" id="CHEBI:30616"/>
        <dbReference type="ChEBI" id="CHEBI:61977"/>
        <dbReference type="ChEBI" id="CHEBI:456216"/>
        <dbReference type="EC" id="2.7.11.1"/>
    </reaction>
</comment>
<keyword evidence="5" id="KW-0808">Transferase</keyword>
<evidence type="ECO:0000256" key="4">
    <source>
        <dbReference type="ARBA" id="ARBA00022527"/>
    </source>
</evidence>
<comment type="cofactor">
    <cofactor evidence="1">
        <name>Mg(2+)</name>
        <dbReference type="ChEBI" id="CHEBI:18420"/>
    </cofactor>
</comment>
<dbReference type="InterPro" id="IPR050205">
    <property type="entry name" value="CDPK_Ser/Thr_kinases"/>
</dbReference>
<evidence type="ECO:0000256" key="6">
    <source>
        <dbReference type="ARBA" id="ARBA00022723"/>
    </source>
</evidence>
<dbReference type="PROSITE" id="PS00108">
    <property type="entry name" value="PROTEIN_KINASE_ST"/>
    <property type="match status" value="1"/>
</dbReference>
<dbReference type="PROSITE" id="PS50222">
    <property type="entry name" value="EF_HAND_2"/>
    <property type="match status" value="2"/>
</dbReference>
<evidence type="ECO:0000256" key="9">
    <source>
        <dbReference type="ARBA" id="ARBA00022777"/>
    </source>
</evidence>
<dbReference type="InterPro" id="IPR011992">
    <property type="entry name" value="EF-hand-dom_pair"/>
</dbReference>
<dbReference type="InterPro" id="IPR008271">
    <property type="entry name" value="Ser/Thr_kinase_AS"/>
</dbReference>
<dbReference type="PROSITE" id="PS00018">
    <property type="entry name" value="EF_HAND_1"/>
    <property type="match status" value="2"/>
</dbReference>
<proteinExistence type="inferred from homology"/>
<comment type="subunit">
    <text evidence="2">Monomer.</text>
</comment>
<evidence type="ECO:0000256" key="12">
    <source>
        <dbReference type="ARBA" id="ARBA00024334"/>
    </source>
</evidence>
<dbReference type="GO" id="GO:0005509">
    <property type="term" value="F:calcium ion binding"/>
    <property type="evidence" value="ECO:0007669"/>
    <property type="project" value="InterPro"/>
</dbReference>
<dbReference type="Proteomes" id="UP001162131">
    <property type="component" value="Unassembled WGS sequence"/>
</dbReference>
<gene>
    <name evidence="17" type="ORF">BSTOLATCC_MIC8401</name>
</gene>
<dbReference type="AlphaFoldDB" id="A0AAU9II18"/>
<dbReference type="Gene3D" id="1.10.238.10">
    <property type="entry name" value="EF-hand"/>
    <property type="match status" value="2"/>
</dbReference>
<dbReference type="Pfam" id="PF00069">
    <property type="entry name" value="Pkinase"/>
    <property type="match status" value="1"/>
</dbReference>
<evidence type="ECO:0000256" key="8">
    <source>
        <dbReference type="ARBA" id="ARBA00022741"/>
    </source>
</evidence>
<dbReference type="PANTHER" id="PTHR24349">
    <property type="entry name" value="SERINE/THREONINE-PROTEIN KINASE"/>
    <property type="match status" value="1"/>
</dbReference>
<dbReference type="InterPro" id="IPR011009">
    <property type="entry name" value="Kinase-like_dom_sf"/>
</dbReference>
<dbReference type="CDD" id="cd05117">
    <property type="entry name" value="STKc_CAMK"/>
    <property type="match status" value="1"/>
</dbReference>
<evidence type="ECO:0000313" key="18">
    <source>
        <dbReference type="Proteomes" id="UP001162131"/>
    </source>
</evidence>
<accession>A0AAU9II18</accession>
<dbReference type="EC" id="2.7.11.1" evidence="3"/>
<dbReference type="FunFam" id="1.10.238.10:FF:000001">
    <property type="entry name" value="Calmodulin 1"/>
    <property type="match status" value="1"/>
</dbReference>
<dbReference type="SMART" id="SM00054">
    <property type="entry name" value="EFh"/>
    <property type="match status" value="2"/>
</dbReference>
<evidence type="ECO:0000259" key="16">
    <source>
        <dbReference type="PROSITE" id="PS50222"/>
    </source>
</evidence>
<keyword evidence="8" id="KW-0547">Nucleotide-binding</keyword>
<dbReference type="GO" id="GO:0004674">
    <property type="term" value="F:protein serine/threonine kinase activity"/>
    <property type="evidence" value="ECO:0007669"/>
    <property type="project" value="UniProtKB-KW"/>
</dbReference>
<protein>
    <recommendedName>
        <fullName evidence="3">non-specific serine/threonine protein kinase</fullName>
        <ecNumber evidence="3">2.7.11.1</ecNumber>
    </recommendedName>
</protein>
<keyword evidence="10" id="KW-0106">Calcium</keyword>
<dbReference type="SUPFAM" id="SSF56112">
    <property type="entry name" value="Protein kinase-like (PK-like)"/>
    <property type="match status" value="1"/>
</dbReference>
<evidence type="ECO:0000256" key="5">
    <source>
        <dbReference type="ARBA" id="ARBA00022679"/>
    </source>
</evidence>
<dbReference type="InterPro" id="IPR000719">
    <property type="entry name" value="Prot_kinase_dom"/>
</dbReference>
<dbReference type="Gene3D" id="1.10.510.10">
    <property type="entry name" value="Transferase(Phosphotransferase) domain 1"/>
    <property type="match status" value="1"/>
</dbReference>
<dbReference type="PROSITE" id="PS50011">
    <property type="entry name" value="PROTEIN_KINASE_DOM"/>
    <property type="match status" value="1"/>
</dbReference>